<dbReference type="EMBL" id="JAYMYQ010000004">
    <property type="protein sequence ID" value="KAK7338750.1"/>
    <property type="molecule type" value="Genomic_DNA"/>
</dbReference>
<gene>
    <name evidence="1" type="ORF">VNO77_19381</name>
</gene>
<comment type="caution">
    <text evidence="1">The sequence shown here is derived from an EMBL/GenBank/DDBJ whole genome shotgun (WGS) entry which is preliminary data.</text>
</comment>
<keyword evidence="2" id="KW-1185">Reference proteome</keyword>
<evidence type="ECO:0000313" key="1">
    <source>
        <dbReference type="EMBL" id="KAK7338750.1"/>
    </source>
</evidence>
<sequence>MKAVFVEDLDHIFEFLIGLLKANNCIPDCEPLRITSCEYSLQVPDSCLQVSDIRLHVAPIVQYNSQISVKEFWAIPDAKFWQDDLAPLDFNV</sequence>
<dbReference type="AlphaFoldDB" id="A0AAN9QIF8"/>
<protein>
    <submittedName>
        <fullName evidence="1">Uncharacterized protein</fullName>
    </submittedName>
</protein>
<evidence type="ECO:0000313" key="2">
    <source>
        <dbReference type="Proteomes" id="UP001367508"/>
    </source>
</evidence>
<reference evidence="1 2" key="1">
    <citation type="submission" date="2024-01" db="EMBL/GenBank/DDBJ databases">
        <title>The genomes of 5 underutilized Papilionoideae crops provide insights into root nodulation and disease resistanc.</title>
        <authorList>
            <person name="Jiang F."/>
        </authorList>
    </citation>
    <scope>NUCLEOTIDE SEQUENCE [LARGE SCALE GENOMIC DNA]</scope>
    <source>
        <strain evidence="1">LVBAO_FW01</strain>
        <tissue evidence="1">Leaves</tissue>
    </source>
</reference>
<name>A0AAN9QIF8_CANGL</name>
<accession>A0AAN9QIF8</accession>
<proteinExistence type="predicted"/>
<organism evidence="1 2">
    <name type="scientific">Canavalia gladiata</name>
    <name type="common">Sword bean</name>
    <name type="synonym">Dolichos gladiatus</name>
    <dbReference type="NCBI Taxonomy" id="3824"/>
    <lineage>
        <taxon>Eukaryota</taxon>
        <taxon>Viridiplantae</taxon>
        <taxon>Streptophyta</taxon>
        <taxon>Embryophyta</taxon>
        <taxon>Tracheophyta</taxon>
        <taxon>Spermatophyta</taxon>
        <taxon>Magnoliopsida</taxon>
        <taxon>eudicotyledons</taxon>
        <taxon>Gunneridae</taxon>
        <taxon>Pentapetalae</taxon>
        <taxon>rosids</taxon>
        <taxon>fabids</taxon>
        <taxon>Fabales</taxon>
        <taxon>Fabaceae</taxon>
        <taxon>Papilionoideae</taxon>
        <taxon>50 kb inversion clade</taxon>
        <taxon>NPAAA clade</taxon>
        <taxon>indigoferoid/millettioid clade</taxon>
        <taxon>Phaseoleae</taxon>
        <taxon>Canavalia</taxon>
    </lineage>
</organism>
<dbReference type="Proteomes" id="UP001367508">
    <property type="component" value="Unassembled WGS sequence"/>
</dbReference>